<dbReference type="Proteomes" id="UP001152747">
    <property type="component" value="Unassembled WGS sequence"/>
</dbReference>
<protein>
    <recommendedName>
        <fullName evidence="6">Peptidase S72 domain-containing protein</fullName>
    </recommendedName>
</protein>
<sequence length="306" mass="35026">MRTVPFVSIIFLTSISITFADNFNYPECRQKPNQEYVPGGQILFLFMVGFGERNTEEVFYVLKQVTCWLPVVYQARSAVFADASESIEIHHSSEYNQTRDSLKKLAEKNHIREFFHLEHDLDTLVSLNETLEHFTQIFMIVHQAPSAATITRINHFNRSQLDSRYEFSLIKFDQKPTSGYSATLNVDLKDVDVTKPIASQKLQIATRNFVDDILGRRRQTEPTTTPLPTTKPITHRASQGPKATTQKSEKEEEFPVIYIIIAAVVVILILLIIGVIVMFILRKKKIGRKNKDVEKNKKKEAGKPAK</sequence>
<evidence type="ECO:0000256" key="3">
    <source>
        <dbReference type="SAM" id="SignalP"/>
    </source>
</evidence>
<feature type="region of interest" description="Disordered" evidence="1">
    <location>
        <begin position="216"/>
        <end position="247"/>
    </location>
</feature>
<keyword evidence="2" id="KW-1133">Transmembrane helix</keyword>
<organism evidence="4 5">
    <name type="scientific">Caenorhabditis angaria</name>
    <dbReference type="NCBI Taxonomy" id="860376"/>
    <lineage>
        <taxon>Eukaryota</taxon>
        <taxon>Metazoa</taxon>
        <taxon>Ecdysozoa</taxon>
        <taxon>Nematoda</taxon>
        <taxon>Chromadorea</taxon>
        <taxon>Rhabditida</taxon>
        <taxon>Rhabditina</taxon>
        <taxon>Rhabditomorpha</taxon>
        <taxon>Rhabditoidea</taxon>
        <taxon>Rhabditidae</taxon>
        <taxon>Peloderinae</taxon>
        <taxon>Caenorhabditis</taxon>
    </lineage>
</organism>
<keyword evidence="2" id="KW-0472">Membrane</keyword>
<dbReference type="AlphaFoldDB" id="A0A9P1N132"/>
<comment type="caution">
    <text evidence="4">The sequence shown here is derived from an EMBL/GenBank/DDBJ whole genome shotgun (WGS) entry which is preliminary data.</text>
</comment>
<evidence type="ECO:0000313" key="5">
    <source>
        <dbReference type="Proteomes" id="UP001152747"/>
    </source>
</evidence>
<evidence type="ECO:0000256" key="2">
    <source>
        <dbReference type="SAM" id="Phobius"/>
    </source>
</evidence>
<evidence type="ECO:0008006" key="6">
    <source>
        <dbReference type="Google" id="ProtNLM"/>
    </source>
</evidence>
<name>A0A9P1N132_9PELO</name>
<feature type="transmembrane region" description="Helical" evidence="2">
    <location>
        <begin position="256"/>
        <end position="281"/>
    </location>
</feature>
<feature type="chain" id="PRO_5040226819" description="Peptidase S72 domain-containing protein" evidence="3">
    <location>
        <begin position="21"/>
        <end position="306"/>
    </location>
</feature>
<dbReference type="EMBL" id="CANHGI010000004">
    <property type="protein sequence ID" value="CAI5447609.1"/>
    <property type="molecule type" value="Genomic_DNA"/>
</dbReference>
<gene>
    <name evidence="4" type="ORF">CAMP_LOCUS10246</name>
</gene>
<dbReference type="GO" id="GO:0016010">
    <property type="term" value="C:dystrophin-associated glycoprotein complex"/>
    <property type="evidence" value="ECO:0007669"/>
    <property type="project" value="InterPro"/>
</dbReference>
<evidence type="ECO:0000256" key="1">
    <source>
        <dbReference type="SAM" id="MobiDB-lite"/>
    </source>
</evidence>
<feature type="compositionally biased region" description="Low complexity" evidence="1">
    <location>
        <begin position="221"/>
        <end position="232"/>
    </location>
</feature>
<keyword evidence="5" id="KW-1185">Reference proteome</keyword>
<reference evidence="4" key="1">
    <citation type="submission" date="2022-11" db="EMBL/GenBank/DDBJ databases">
        <authorList>
            <person name="Kikuchi T."/>
        </authorList>
    </citation>
    <scope>NUCLEOTIDE SEQUENCE</scope>
    <source>
        <strain evidence="4">PS1010</strain>
    </source>
</reference>
<evidence type="ECO:0000313" key="4">
    <source>
        <dbReference type="EMBL" id="CAI5447609.1"/>
    </source>
</evidence>
<keyword evidence="2" id="KW-0812">Transmembrane</keyword>
<feature type="signal peptide" evidence="3">
    <location>
        <begin position="1"/>
        <end position="20"/>
    </location>
</feature>
<keyword evidence="3" id="KW-0732">Signal</keyword>
<proteinExistence type="predicted"/>
<accession>A0A9P1N132</accession>